<gene>
    <name evidence="13" type="ORF">WR25_08133</name>
</gene>
<comment type="subcellular location">
    <subcellularLocation>
        <location evidence="1">Membrane</location>
        <topology evidence="1">Multi-pass membrane protein</topology>
    </subcellularLocation>
</comment>
<keyword evidence="6" id="KW-0276">Fatty acid metabolism</keyword>
<keyword evidence="10" id="KW-0275">Fatty acid biosynthesis</keyword>
<organism evidence="13 14">
    <name type="scientific">Diploscapter pachys</name>
    <dbReference type="NCBI Taxonomy" id="2018661"/>
    <lineage>
        <taxon>Eukaryota</taxon>
        <taxon>Metazoa</taxon>
        <taxon>Ecdysozoa</taxon>
        <taxon>Nematoda</taxon>
        <taxon>Chromadorea</taxon>
        <taxon>Rhabditida</taxon>
        <taxon>Rhabditina</taxon>
        <taxon>Rhabditomorpha</taxon>
        <taxon>Rhabditoidea</taxon>
        <taxon>Rhabditidae</taxon>
        <taxon>Diploscapter</taxon>
    </lineage>
</organism>
<dbReference type="STRING" id="2018661.A0A2A2J5T9"/>
<evidence type="ECO:0000256" key="8">
    <source>
        <dbReference type="ARBA" id="ARBA00023098"/>
    </source>
</evidence>
<feature type="domain" description="Mos1 transposase HTH" evidence="12">
    <location>
        <begin position="6"/>
        <end position="53"/>
    </location>
</feature>
<dbReference type="PANTHER" id="PTHR46060">
    <property type="entry name" value="MARINER MOS1 TRANSPOSASE-LIKE PROTEIN"/>
    <property type="match status" value="1"/>
</dbReference>
<dbReference type="GO" id="GO:0006633">
    <property type="term" value="P:fatty acid biosynthetic process"/>
    <property type="evidence" value="ECO:0007669"/>
    <property type="project" value="UniProtKB-UniPathway"/>
</dbReference>
<evidence type="ECO:0000256" key="11">
    <source>
        <dbReference type="SAM" id="Phobius"/>
    </source>
</evidence>
<evidence type="ECO:0000313" key="14">
    <source>
        <dbReference type="Proteomes" id="UP000218231"/>
    </source>
</evidence>
<comment type="pathway">
    <text evidence="2">Lipid metabolism; fatty acid biosynthesis.</text>
</comment>
<dbReference type="InterPro" id="IPR001888">
    <property type="entry name" value="Transposase_1"/>
</dbReference>
<keyword evidence="4" id="KW-0808">Transferase</keyword>
<dbReference type="GO" id="GO:0003697">
    <property type="term" value="F:single-stranded DNA binding"/>
    <property type="evidence" value="ECO:0007669"/>
    <property type="project" value="TreeGrafter"/>
</dbReference>
<evidence type="ECO:0000256" key="5">
    <source>
        <dbReference type="ARBA" id="ARBA00022692"/>
    </source>
</evidence>
<dbReference type="AlphaFoldDB" id="A0A2A2J5T9"/>
<dbReference type="GO" id="GO:0009922">
    <property type="term" value="F:fatty acid elongase activity"/>
    <property type="evidence" value="ECO:0007669"/>
    <property type="project" value="InterPro"/>
</dbReference>
<evidence type="ECO:0000313" key="13">
    <source>
        <dbReference type="EMBL" id="PAV56985.1"/>
    </source>
</evidence>
<evidence type="ECO:0000256" key="6">
    <source>
        <dbReference type="ARBA" id="ARBA00022832"/>
    </source>
</evidence>
<feature type="transmembrane region" description="Helical" evidence="11">
    <location>
        <begin position="355"/>
        <end position="374"/>
    </location>
</feature>
<dbReference type="Pfam" id="PF01359">
    <property type="entry name" value="Transposase_1"/>
    <property type="match status" value="1"/>
</dbReference>
<dbReference type="InterPro" id="IPR036397">
    <property type="entry name" value="RNaseH_sf"/>
</dbReference>
<dbReference type="OrthoDB" id="9970333at2759"/>
<keyword evidence="9 11" id="KW-0472">Membrane</keyword>
<evidence type="ECO:0000256" key="4">
    <source>
        <dbReference type="ARBA" id="ARBA00022679"/>
    </source>
</evidence>
<dbReference type="Gene3D" id="1.10.10.1450">
    <property type="match status" value="1"/>
</dbReference>
<accession>A0A2A2J5T9</accession>
<keyword evidence="5 11" id="KW-0812">Transmembrane</keyword>
<dbReference type="Pfam" id="PF01151">
    <property type="entry name" value="ELO"/>
    <property type="match status" value="1"/>
</dbReference>
<dbReference type="InterPro" id="IPR041426">
    <property type="entry name" value="Mos1_HTH"/>
</dbReference>
<dbReference type="InterPro" id="IPR052709">
    <property type="entry name" value="Transposase-MT_Hybrid"/>
</dbReference>
<evidence type="ECO:0000259" key="12">
    <source>
        <dbReference type="Pfam" id="PF17906"/>
    </source>
</evidence>
<dbReference type="GO" id="GO:0044774">
    <property type="term" value="P:mitotic DNA integrity checkpoint signaling"/>
    <property type="evidence" value="ECO:0007669"/>
    <property type="project" value="TreeGrafter"/>
</dbReference>
<dbReference type="GO" id="GO:0031297">
    <property type="term" value="P:replication fork processing"/>
    <property type="evidence" value="ECO:0007669"/>
    <property type="project" value="TreeGrafter"/>
</dbReference>
<evidence type="ECO:0000256" key="10">
    <source>
        <dbReference type="ARBA" id="ARBA00023160"/>
    </source>
</evidence>
<dbReference type="EMBL" id="LIAE01010661">
    <property type="protein sequence ID" value="PAV56985.1"/>
    <property type="molecule type" value="Genomic_DNA"/>
</dbReference>
<keyword evidence="14" id="KW-1185">Reference proteome</keyword>
<evidence type="ECO:0000256" key="9">
    <source>
        <dbReference type="ARBA" id="ARBA00023136"/>
    </source>
</evidence>
<evidence type="ECO:0000256" key="1">
    <source>
        <dbReference type="ARBA" id="ARBA00004141"/>
    </source>
</evidence>
<dbReference type="GO" id="GO:0005634">
    <property type="term" value="C:nucleus"/>
    <property type="evidence" value="ECO:0007669"/>
    <property type="project" value="TreeGrafter"/>
</dbReference>
<feature type="transmembrane region" description="Helical" evidence="11">
    <location>
        <begin position="325"/>
        <end position="343"/>
    </location>
</feature>
<dbReference type="GO" id="GO:0015074">
    <property type="term" value="P:DNA integration"/>
    <property type="evidence" value="ECO:0007669"/>
    <property type="project" value="TreeGrafter"/>
</dbReference>
<dbReference type="GO" id="GO:0006303">
    <property type="term" value="P:double-strand break repair via nonhomologous end joining"/>
    <property type="evidence" value="ECO:0007669"/>
    <property type="project" value="TreeGrafter"/>
</dbReference>
<proteinExistence type="predicted"/>
<keyword evidence="8" id="KW-0443">Lipid metabolism</keyword>
<keyword evidence="3" id="KW-0444">Lipid biosynthesis</keyword>
<evidence type="ECO:0000256" key="2">
    <source>
        <dbReference type="ARBA" id="ARBA00005194"/>
    </source>
</evidence>
<dbReference type="GO" id="GO:0000793">
    <property type="term" value="C:condensed chromosome"/>
    <property type="evidence" value="ECO:0007669"/>
    <property type="project" value="TreeGrafter"/>
</dbReference>
<protein>
    <recommendedName>
        <fullName evidence="12">Mos1 transposase HTH domain-containing protein</fullName>
    </recommendedName>
</protein>
<dbReference type="Gene3D" id="3.30.420.10">
    <property type="entry name" value="Ribonuclease H-like superfamily/Ribonuclease H"/>
    <property type="match status" value="1"/>
</dbReference>
<dbReference type="GO" id="GO:0000729">
    <property type="term" value="P:DNA double-strand break processing"/>
    <property type="evidence" value="ECO:0007669"/>
    <property type="project" value="TreeGrafter"/>
</dbReference>
<sequence>MISEPQLRTVIYYEWRQSNNASRATANINNAFGEGTVSRWTVNRWFGRFAAGDTSLQENQRSGRPSSIENDELESAIKANPEATTRELETILRCSNVTIATHLHDLGYRKFQSRWIPHRLTDAHKQVRVNICESLLFQPHRKEFLEDLVTGDESWILYDNDARHAVWLPRDAEPPTQPKPNPHQRKHLLSVWWDAKGPIYYELLPAGKTITATVYVDQLQKLADAIREKRPRHSIVHLLHDNARPHVASDTRKKIAELGWYPVAHPPYSPDLAPSDYHLFRPLKLHLRGKKFDKYDDLKTAVDDFFASQSPEFWTKGISDLPNRWARASIMYLIVIFGIRYIMRNREPFSLFIPLNIWNFLMAGFSIIVALNILPEIFFKIINHGFVSE</sequence>
<dbReference type="GO" id="GO:0044547">
    <property type="term" value="F:DNA topoisomerase binding"/>
    <property type="evidence" value="ECO:0007669"/>
    <property type="project" value="TreeGrafter"/>
</dbReference>
<evidence type="ECO:0000256" key="7">
    <source>
        <dbReference type="ARBA" id="ARBA00022989"/>
    </source>
</evidence>
<evidence type="ECO:0000256" key="3">
    <source>
        <dbReference type="ARBA" id="ARBA00022516"/>
    </source>
</evidence>
<dbReference type="InterPro" id="IPR002076">
    <property type="entry name" value="ELO_fam"/>
</dbReference>
<keyword evidence="7 11" id="KW-1133">Transmembrane helix</keyword>
<dbReference type="UniPathway" id="UPA00094"/>
<reference evidence="13 14" key="1">
    <citation type="journal article" date="2017" name="Curr. Biol.">
        <title>Genome architecture and evolution of a unichromosomal asexual nematode.</title>
        <authorList>
            <person name="Fradin H."/>
            <person name="Zegar C."/>
            <person name="Gutwein M."/>
            <person name="Lucas J."/>
            <person name="Kovtun M."/>
            <person name="Corcoran D."/>
            <person name="Baugh L.R."/>
            <person name="Kiontke K."/>
            <person name="Gunsalus K."/>
            <person name="Fitch D.H."/>
            <person name="Piano F."/>
        </authorList>
    </citation>
    <scope>NUCLEOTIDE SEQUENCE [LARGE SCALE GENOMIC DNA]</scope>
    <source>
        <strain evidence="13">PF1309</strain>
    </source>
</reference>
<dbReference type="GO" id="GO:0000014">
    <property type="term" value="F:single-stranded DNA endodeoxyribonuclease activity"/>
    <property type="evidence" value="ECO:0007669"/>
    <property type="project" value="TreeGrafter"/>
</dbReference>
<dbReference type="GO" id="GO:0046975">
    <property type="term" value="F:histone H3K36 methyltransferase activity"/>
    <property type="evidence" value="ECO:0007669"/>
    <property type="project" value="TreeGrafter"/>
</dbReference>
<comment type="caution">
    <text evidence="13">The sequence shown here is derived from an EMBL/GenBank/DDBJ whole genome shotgun (WGS) entry which is preliminary data.</text>
</comment>
<dbReference type="GO" id="GO:0035861">
    <property type="term" value="C:site of double-strand break"/>
    <property type="evidence" value="ECO:0007669"/>
    <property type="project" value="TreeGrafter"/>
</dbReference>
<dbReference type="GO" id="GO:0003690">
    <property type="term" value="F:double-stranded DNA binding"/>
    <property type="evidence" value="ECO:0007669"/>
    <property type="project" value="TreeGrafter"/>
</dbReference>
<name>A0A2A2J5T9_9BILA</name>
<dbReference type="PANTHER" id="PTHR46060:SF2">
    <property type="entry name" value="HISTONE-LYSINE N-METHYLTRANSFERASE SETMAR"/>
    <property type="match status" value="1"/>
</dbReference>
<dbReference type="GO" id="GO:0016020">
    <property type="term" value="C:membrane"/>
    <property type="evidence" value="ECO:0007669"/>
    <property type="project" value="UniProtKB-SubCell"/>
</dbReference>
<dbReference type="GO" id="GO:0042800">
    <property type="term" value="F:histone H3K4 methyltransferase activity"/>
    <property type="evidence" value="ECO:0007669"/>
    <property type="project" value="TreeGrafter"/>
</dbReference>
<dbReference type="Proteomes" id="UP000218231">
    <property type="component" value="Unassembled WGS sequence"/>
</dbReference>
<dbReference type="Pfam" id="PF17906">
    <property type="entry name" value="HTH_48"/>
    <property type="match status" value="1"/>
</dbReference>